<name>A0ABW4IFW3_9SPHI</name>
<sequence length="161" mass="18536">MFTTFLSIGANLGDRLDSIEKSLKHIEETIGEIVTQSSVYETQAWGNTNQPDFLNIAIEVRTHLLPQDLLTQIGVIERDLGRKRKEHWGARTIDIDILFYDNLVIKTPDLTIPHPFLQERAFVLVPLNEITSKYIHPILKKNVQQLYDLCEDKSQVVKLIK</sequence>
<feature type="domain" description="7,8-dihydro-6-hydroxymethylpterin-pyrophosphokinase" evidence="13">
    <location>
        <begin position="87"/>
        <end position="98"/>
    </location>
</feature>
<dbReference type="SUPFAM" id="SSF55083">
    <property type="entry name" value="6-hydroxymethyl-7,8-dihydropterin pyrophosphokinase, HPPK"/>
    <property type="match status" value="1"/>
</dbReference>
<comment type="similarity">
    <text evidence="2">Belongs to the HPPK family.</text>
</comment>
<reference evidence="15" key="1">
    <citation type="journal article" date="2019" name="Int. J. Syst. Evol. Microbiol.">
        <title>The Global Catalogue of Microorganisms (GCM) 10K type strain sequencing project: providing services to taxonomists for standard genome sequencing and annotation.</title>
        <authorList>
            <consortium name="The Broad Institute Genomics Platform"/>
            <consortium name="The Broad Institute Genome Sequencing Center for Infectious Disease"/>
            <person name="Wu L."/>
            <person name="Ma J."/>
        </authorList>
    </citation>
    <scope>NUCLEOTIDE SEQUENCE [LARGE SCALE GENOMIC DNA]</scope>
    <source>
        <strain evidence="15">CCUG 53762</strain>
    </source>
</reference>
<evidence type="ECO:0000256" key="8">
    <source>
        <dbReference type="ARBA" id="ARBA00022840"/>
    </source>
</evidence>
<evidence type="ECO:0000256" key="7">
    <source>
        <dbReference type="ARBA" id="ARBA00022777"/>
    </source>
</evidence>
<dbReference type="CDD" id="cd00483">
    <property type="entry name" value="HPPK"/>
    <property type="match status" value="1"/>
</dbReference>
<comment type="caution">
    <text evidence="14">The sequence shown here is derived from an EMBL/GenBank/DDBJ whole genome shotgun (WGS) entry which is preliminary data.</text>
</comment>
<dbReference type="GO" id="GO:0003848">
    <property type="term" value="F:2-amino-4-hydroxy-6-hydroxymethyldihydropteridine diphosphokinase activity"/>
    <property type="evidence" value="ECO:0007669"/>
    <property type="project" value="UniProtKB-EC"/>
</dbReference>
<evidence type="ECO:0000256" key="10">
    <source>
        <dbReference type="ARBA" id="ARBA00029409"/>
    </source>
</evidence>
<evidence type="ECO:0000256" key="1">
    <source>
        <dbReference type="ARBA" id="ARBA00005051"/>
    </source>
</evidence>
<dbReference type="RefSeq" id="WP_379663225.1">
    <property type="nucleotide sequence ID" value="NZ_JBHUDG010000020.1"/>
</dbReference>
<comment type="function">
    <text evidence="10">Catalyzes the transfer of pyrophosphate from adenosine triphosphate (ATP) to 6-hydroxymethyl-7,8-dihydropterin, an enzymatic step in folate biosynthesis pathway.</text>
</comment>
<evidence type="ECO:0000256" key="5">
    <source>
        <dbReference type="ARBA" id="ARBA00022679"/>
    </source>
</evidence>
<evidence type="ECO:0000256" key="9">
    <source>
        <dbReference type="ARBA" id="ARBA00022909"/>
    </source>
</evidence>
<protein>
    <recommendedName>
        <fullName evidence="4">2-amino-4-hydroxy-6-hydroxymethyldihydropteridine pyrophosphokinase</fullName>
        <ecNumber evidence="3">2.7.6.3</ecNumber>
    </recommendedName>
    <alternativeName>
        <fullName evidence="11">6-hydroxymethyl-7,8-dihydropterin pyrophosphokinase</fullName>
    </alternativeName>
    <alternativeName>
        <fullName evidence="12">7,8-dihydro-6-hydroxymethylpterin-pyrophosphokinase</fullName>
    </alternativeName>
</protein>
<dbReference type="PROSITE" id="PS00794">
    <property type="entry name" value="HPPK"/>
    <property type="match status" value="1"/>
</dbReference>
<keyword evidence="9" id="KW-0289">Folate biosynthesis</keyword>
<evidence type="ECO:0000256" key="12">
    <source>
        <dbReference type="ARBA" id="ARBA00033413"/>
    </source>
</evidence>
<keyword evidence="7" id="KW-0418">Kinase</keyword>
<dbReference type="Gene3D" id="3.30.70.560">
    <property type="entry name" value="7,8-Dihydro-6-hydroxymethylpterin-pyrophosphokinase HPPK"/>
    <property type="match status" value="1"/>
</dbReference>
<gene>
    <name evidence="14" type="primary">folK</name>
    <name evidence="14" type="ORF">ACFSAH_13240</name>
</gene>
<dbReference type="PANTHER" id="PTHR43071">
    <property type="entry name" value="2-AMINO-4-HYDROXY-6-HYDROXYMETHYLDIHYDROPTERIDINE PYROPHOSPHOKINASE"/>
    <property type="match status" value="1"/>
</dbReference>
<dbReference type="InterPro" id="IPR000550">
    <property type="entry name" value="Hppk"/>
</dbReference>
<dbReference type="NCBIfam" id="TIGR01498">
    <property type="entry name" value="folK"/>
    <property type="match status" value="1"/>
</dbReference>
<keyword evidence="15" id="KW-1185">Reference proteome</keyword>
<keyword evidence="5 14" id="KW-0808">Transferase</keyword>
<evidence type="ECO:0000313" key="15">
    <source>
        <dbReference type="Proteomes" id="UP001597118"/>
    </source>
</evidence>
<evidence type="ECO:0000256" key="11">
    <source>
        <dbReference type="ARBA" id="ARBA00029766"/>
    </source>
</evidence>
<evidence type="ECO:0000256" key="6">
    <source>
        <dbReference type="ARBA" id="ARBA00022741"/>
    </source>
</evidence>
<dbReference type="InterPro" id="IPR035907">
    <property type="entry name" value="Hppk_sf"/>
</dbReference>
<dbReference type="EMBL" id="JBHUDG010000020">
    <property type="protein sequence ID" value="MFD1630847.1"/>
    <property type="molecule type" value="Genomic_DNA"/>
</dbReference>
<organism evidence="14 15">
    <name type="scientific">Pseudopedobacter beijingensis</name>
    <dbReference type="NCBI Taxonomy" id="1207056"/>
    <lineage>
        <taxon>Bacteria</taxon>
        <taxon>Pseudomonadati</taxon>
        <taxon>Bacteroidota</taxon>
        <taxon>Sphingobacteriia</taxon>
        <taxon>Sphingobacteriales</taxon>
        <taxon>Sphingobacteriaceae</taxon>
        <taxon>Pseudopedobacter</taxon>
    </lineage>
</organism>
<dbReference type="PANTHER" id="PTHR43071:SF1">
    <property type="entry name" value="2-AMINO-4-HYDROXY-6-HYDROXYMETHYLDIHYDROPTERIDINE PYROPHOSPHOKINASE"/>
    <property type="match status" value="1"/>
</dbReference>
<evidence type="ECO:0000256" key="2">
    <source>
        <dbReference type="ARBA" id="ARBA00005810"/>
    </source>
</evidence>
<dbReference type="EC" id="2.7.6.3" evidence="3"/>
<comment type="pathway">
    <text evidence="1">Cofactor biosynthesis; tetrahydrofolate biosynthesis; 2-amino-4-hydroxy-6-hydroxymethyl-7,8-dihydropteridine diphosphate from 7,8-dihydroneopterin triphosphate: step 4/4.</text>
</comment>
<keyword evidence="6" id="KW-0547">Nucleotide-binding</keyword>
<keyword evidence="8" id="KW-0067">ATP-binding</keyword>
<evidence type="ECO:0000256" key="4">
    <source>
        <dbReference type="ARBA" id="ARBA00016218"/>
    </source>
</evidence>
<proteinExistence type="inferred from homology"/>
<dbReference type="Pfam" id="PF01288">
    <property type="entry name" value="HPPK"/>
    <property type="match status" value="1"/>
</dbReference>
<evidence type="ECO:0000313" key="14">
    <source>
        <dbReference type="EMBL" id="MFD1630847.1"/>
    </source>
</evidence>
<evidence type="ECO:0000259" key="13">
    <source>
        <dbReference type="PROSITE" id="PS00794"/>
    </source>
</evidence>
<dbReference type="Proteomes" id="UP001597118">
    <property type="component" value="Unassembled WGS sequence"/>
</dbReference>
<evidence type="ECO:0000256" key="3">
    <source>
        <dbReference type="ARBA" id="ARBA00013253"/>
    </source>
</evidence>
<accession>A0ABW4IFW3</accession>